<accession>A0A840IC00</accession>
<evidence type="ECO:0000256" key="6">
    <source>
        <dbReference type="SAM" id="MobiDB-lite"/>
    </source>
</evidence>
<dbReference type="Pfam" id="PF18158">
    <property type="entry name" value="AidB_N"/>
    <property type="match status" value="1"/>
</dbReference>
<keyword evidence="3 5" id="KW-0285">Flavoprotein</keyword>
<proteinExistence type="inferred from homology"/>
<dbReference type="Gene3D" id="2.40.110.20">
    <property type="match status" value="1"/>
</dbReference>
<dbReference type="PANTHER" id="PTHR42707">
    <property type="entry name" value="ACYL-COA DEHYDROGENASE"/>
    <property type="match status" value="1"/>
</dbReference>
<dbReference type="PANTHER" id="PTHR42707:SF3">
    <property type="entry name" value="ACYL-COA DEHYDROGENASE AIDB-RELATED"/>
    <property type="match status" value="1"/>
</dbReference>
<name>A0A840IC00_9ACTN</name>
<keyword evidence="5" id="KW-0560">Oxidoreductase</keyword>
<protein>
    <submittedName>
        <fullName evidence="10">Putative acyl-CoA dehydrogenase</fullName>
    </submittedName>
</protein>
<evidence type="ECO:0000313" key="10">
    <source>
        <dbReference type="EMBL" id="MBB4662356.1"/>
    </source>
</evidence>
<dbReference type="InterPro" id="IPR041504">
    <property type="entry name" value="AidB_N"/>
</dbReference>
<dbReference type="EMBL" id="JACHNU010000002">
    <property type="protein sequence ID" value="MBB4662356.1"/>
    <property type="molecule type" value="Genomic_DNA"/>
</dbReference>
<dbReference type="Pfam" id="PF00441">
    <property type="entry name" value="Acyl-CoA_dh_1"/>
    <property type="match status" value="1"/>
</dbReference>
<gene>
    <name evidence="10" type="ORF">BDZ31_001942</name>
</gene>
<dbReference type="Gene3D" id="1.20.140.10">
    <property type="entry name" value="Butyryl-CoA Dehydrogenase, subunit A, domain 3"/>
    <property type="match status" value="1"/>
</dbReference>
<organism evidence="10 11">
    <name type="scientific">Conexibacter arvalis</name>
    <dbReference type="NCBI Taxonomy" id="912552"/>
    <lineage>
        <taxon>Bacteria</taxon>
        <taxon>Bacillati</taxon>
        <taxon>Actinomycetota</taxon>
        <taxon>Thermoleophilia</taxon>
        <taxon>Solirubrobacterales</taxon>
        <taxon>Conexibacteraceae</taxon>
        <taxon>Conexibacter</taxon>
    </lineage>
</organism>
<dbReference type="GO" id="GO:0003995">
    <property type="term" value="F:acyl-CoA dehydrogenase activity"/>
    <property type="evidence" value="ECO:0007669"/>
    <property type="project" value="InterPro"/>
</dbReference>
<evidence type="ECO:0000259" key="7">
    <source>
        <dbReference type="Pfam" id="PF00441"/>
    </source>
</evidence>
<dbReference type="Pfam" id="PF02770">
    <property type="entry name" value="Acyl-CoA_dh_M"/>
    <property type="match status" value="1"/>
</dbReference>
<evidence type="ECO:0000259" key="8">
    <source>
        <dbReference type="Pfam" id="PF02770"/>
    </source>
</evidence>
<dbReference type="InterPro" id="IPR009100">
    <property type="entry name" value="AcylCoA_DH/oxidase_NM_dom_sf"/>
</dbReference>
<evidence type="ECO:0000256" key="5">
    <source>
        <dbReference type="RuleBase" id="RU362125"/>
    </source>
</evidence>
<evidence type="ECO:0000256" key="3">
    <source>
        <dbReference type="ARBA" id="ARBA00022630"/>
    </source>
</evidence>
<dbReference type="Gene3D" id="6.10.250.600">
    <property type="match status" value="1"/>
</dbReference>
<feature type="domain" description="Acyl-CoA oxidase/dehydrogenase middle" evidence="8">
    <location>
        <begin position="222"/>
        <end position="309"/>
    </location>
</feature>
<dbReference type="InterPro" id="IPR052904">
    <property type="entry name" value="Acyl-CoA_dehydrogenase-like"/>
</dbReference>
<dbReference type="InterPro" id="IPR036250">
    <property type="entry name" value="AcylCo_DH-like_C"/>
</dbReference>
<dbReference type="PROSITE" id="PS00072">
    <property type="entry name" value="ACYL_COA_DH_1"/>
    <property type="match status" value="1"/>
</dbReference>
<sequence length="588" mass="62476">MSTTTEPTSTEPTRDAAAAPDRDAPGGAAPSAAAPAGADAAPAGAAPSAADRSAAARRVLNQAPPLHPVNFYDVDLPLKEALHREGGAWGEERAQEIGAAAGTVEAREHGMRAERNEPVLTPYDRWGNRVDTVELDPSWHWLLRGGIERGLAGLPWREPRAGGHVVRAALFNLWTNANGGVMCPISMTYAVVPALRDGAPALAAEWEERLTRPDYDGGAIAGMAMTERQGGSDVRANITTATPVGGGDYELWGHKWFCSYPPCDVFLVLAQAPAGLSCFLVERGPGMEFQRLKDKLGTRSLPSSEVEFRGIRGRLVGSEGGGVKAIIRMVNHTRLDCLIGSTISIRRGTVEAIHHARHRAAFGAKLVDQPAMLNVLADLALESEAATAVSMRVARAYDEDDAAFRRLATAVMKYYVCKRSSPHANEALECLGGNGFVEDSGLPLLYRDAPLMSIWEGSGNVAALDVLRALGREPKGLPAFLAECALASGADARFDAHLARARGQVEALFAAEDARSVEERLYESQFLARRIVEDLAVALQGSLLLRHAPPAVADAFCAARLGGEGGRVYGTLPAGVDARAIVDRALPA</sequence>
<evidence type="ECO:0000256" key="2">
    <source>
        <dbReference type="ARBA" id="ARBA00009347"/>
    </source>
</evidence>
<dbReference type="Proteomes" id="UP000585272">
    <property type="component" value="Unassembled WGS sequence"/>
</dbReference>
<feature type="region of interest" description="Disordered" evidence="6">
    <location>
        <begin position="1"/>
        <end position="49"/>
    </location>
</feature>
<reference evidence="10 11" key="1">
    <citation type="submission" date="2020-08" db="EMBL/GenBank/DDBJ databases">
        <title>Genomic Encyclopedia of Archaeal and Bacterial Type Strains, Phase II (KMG-II): from individual species to whole genera.</title>
        <authorList>
            <person name="Goeker M."/>
        </authorList>
    </citation>
    <scope>NUCLEOTIDE SEQUENCE [LARGE SCALE GENOMIC DNA]</scope>
    <source>
        <strain evidence="10 11">DSM 23288</strain>
    </source>
</reference>
<feature type="domain" description="Adaptive response protein AidB N-terminal" evidence="9">
    <location>
        <begin position="61"/>
        <end position="216"/>
    </location>
</feature>
<evidence type="ECO:0000259" key="9">
    <source>
        <dbReference type="Pfam" id="PF18158"/>
    </source>
</evidence>
<dbReference type="SUPFAM" id="SSF47203">
    <property type="entry name" value="Acyl-CoA dehydrogenase C-terminal domain-like"/>
    <property type="match status" value="1"/>
</dbReference>
<dbReference type="RefSeq" id="WP_183341484.1">
    <property type="nucleotide sequence ID" value="NZ_JACHNU010000002.1"/>
</dbReference>
<feature type="domain" description="Acyl-CoA dehydrogenase/oxidase C-terminal" evidence="7">
    <location>
        <begin position="320"/>
        <end position="470"/>
    </location>
</feature>
<comment type="caution">
    <text evidence="10">The sequence shown here is derived from an EMBL/GenBank/DDBJ whole genome shotgun (WGS) entry which is preliminary data.</text>
</comment>
<dbReference type="AlphaFoldDB" id="A0A840IC00"/>
<evidence type="ECO:0000313" key="11">
    <source>
        <dbReference type="Proteomes" id="UP000585272"/>
    </source>
</evidence>
<keyword evidence="4 5" id="KW-0274">FAD</keyword>
<evidence type="ECO:0000256" key="1">
    <source>
        <dbReference type="ARBA" id="ARBA00001974"/>
    </source>
</evidence>
<dbReference type="SUPFAM" id="SSF56645">
    <property type="entry name" value="Acyl-CoA dehydrogenase NM domain-like"/>
    <property type="match status" value="1"/>
</dbReference>
<dbReference type="InterPro" id="IPR006091">
    <property type="entry name" value="Acyl-CoA_Oxase/DH_mid-dom"/>
</dbReference>
<dbReference type="InterPro" id="IPR009075">
    <property type="entry name" value="AcylCo_DH/oxidase_C"/>
</dbReference>
<comment type="cofactor">
    <cofactor evidence="1 5">
        <name>FAD</name>
        <dbReference type="ChEBI" id="CHEBI:57692"/>
    </cofactor>
</comment>
<dbReference type="InterPro" id="IPR006089">
    <property type="entry name" value="Acyl-CoA_DH_CS"/>
</dbReference>
<keyword evidence="11" id="KW-1185">Reference proteome</keyword>
<comment type="similarity">
    <text evidence="2 5">Belongs to the acyl-CoA dehydrogenase family.</text>
</comment>
<evidence type="ECO:0000256" key="4">
    <source>
        <dbReference type="ARBA" id="ARBA00022827"/>
    </source>
</evidence>